<dbReference type="NCBIfam" id="TIGR01632">
    <property type="entry name" value="L11_bact"/>
    <property type="match status" value="1"/>
</dbReference>
<comment type="function">
    <text evidence="7 9">Forms part of the ribosomal stalk which helps the ribosome interact with GTP-bound translation factors.</text>
</comment>
<evidence type="ECO:0000259" key="10">
    <source>
        <dbReference type="Pfam" id="PF00298"/>
    </source>
</evidence>
<evidence type="ECO:0000256" key="4">
    <source>
        <dbReference type="ARBA" id="ARBA00022884"/>
    </source>
</evidence>
<dbReference type="Gene3D" id="3.30.1550.10">
    <property type="entry name" value="Ribosomal protein L11/L12, N-terminal domain"/>
    <property type="match status" value="1"/>
</dbReference>
<dbReference type="InterPro" id="IPR036769">
    <property type="entry name" value="Ribosomal_uL11_C_sf"/>
</dbReference>
<dbReference type="Proteomes" id="UP000727962">
    <property type="component" value="Unassembled WGS sequence"/>
</dbReference>
<dbReference type="InterPro" id="IPR000911">
    <property type="entry name" value="Ribosomal_uL11"/>
</dbReference>
<comment type="similarity">
    <text evidence="1 7 8">Belongs to the universal ribosomal protein uL11 family.</text>
</comment>
<gene>
    <name evidence="7 12" type="primary">rplK</name>
    <name evidence="12" type="ORF">HYR64_08490</name>
</gene>
<evidence type="ECO:0000313" key="12">
    <source>
        <dbReference type="EMBL" id="MBI1757127.1"/>
    </source>
</evidence>
<evidence type="ECO:0000256" key="7">
    <source>
        <dbReference type="HAMAP-Rule" id="MF_00736"/>
    </source>
</evidence>
<evidence type="ECO:0000256" key="3">
    <source>
        <dbReference type="ARBA" id="ARBA00022730"/>
    </source>
</evidence>
<accession>A0A931LTM6</accession>
<dbReference type="InterPro" id="IPR020785">
    <property type="entry name" value="Ribosomal_uL11_CS"/>
</dbReference>
<feature type="domain" description="Large ribosomal subunit protein uL11 N-terminal" evidence="11">
    <location>
        <begin position="9"/>
        <end position="66"/>
    </location>
</feature>
<comment type="PTM">
    <text evidence="7 9">One or more lysine residues are methylated.</text>
</comment>
<protein>
    <recommendedName>
        <fullName evidence="7">Large ribosomal subunit protein uL11</fullName>
    </recommendedName>
</protein>
<dbReference type="GO" id="GO:0003735">
    <property type="term" value="F:structural constituent of ribosome"/>
    <property type="evidence" value="ECO:0007669"/>
    <property type="project" value="InterPro"/>
</dbReference>
<dbReference type="SUPFAM" id="SSF46906">
    <property type="entry name" value="Ribosomal protein L11, C-terminal domain"/>
    <property type="match status" value="1"/>
</dbReference>
<keyword evidence="5 7" id="KW-0689">Ribosomal protein</keyword>
<dbReference type="InterPro" id="IPR020783">
    <property type="entry name" value="Ribosomal_uL11_C"/>
</dbReference>
<dbReference type="GO" id="GO:0006412">
    <property type="term" value="P:translation"/>
    <property type="evidence" value="ECO:0007669"/>
    <property type="project" value="UniProtKB-UniRule"/>
</dbReference>
<dbReference type="EMBL" id="JACOSL010000052">
    <property type="protein sequence ID" value="MBI1757127.1"/>
    <property type="molecule type" value="Genomic_DNA"/>
</dbReference>
<dbReference type="Gene3D" id="1.10.10.250">
    <property type="entry name" value="Ribosomal protein L11, C-terminal domain"/>
    <property type="match status" value="1"/>
</dbReference>
<dbReference type="HAMAP" id="MF_00736">
    <property type="entry name" value="Ribosomal_uL11"/>
    <property type="match status" value="1"/>
</dbReference>
<organism evidence="12 13">
    <name type="scientific">Fimbriimonas ginsengisoli</name>
    <dbReference type="NCBI Taxonomy" id="1005039"/>
    <lineage>
        <taxon>Bacteria</taxon>
        <taxon>Bacillati</taxon>
        <taxon>Armatimonadota</taxon>
        <taxon>Fimbriimonadia</taxon>
        <taxon>Fimbriimonadales</taxon>
        <taxon>Fimbriimonadaceae</taxon>
        <taxon>Fimbriimonas</taxon>
    </lineage>
</organism>
<evidence type="ECO:0000256" key="5">
    <source>
        <dbReference type="ARBA" id="ARBA00022980"/>
    </source>
</evidence>
<keyword evidence="4 7" id="KW-0694">RNA-binding</keyword>
<name>A0A931LTM6_FIMGI</name>
<evidence type="ECO:0000313" key="13">
    <source>
        <dbReference type="Proteomes" id="UP000727962"/>
    </source>
</evidence>
<evidence type="ECO:0000256" key="8">
    <source>
        <dbReference type="RuleBase" id="RU003978"/>
    </source>
</evidence>
<keyword evidence="6 7" id="KW-0687">Ribonucleoprotein</keyword>
<dbReference type="SUPFAM" id="SSF54747">
    <property type="entry name" value="Ribosomal L11/L12e N-terminal domain"/>
    <property type="match status" value="1"/>
</dbReference>
<reference evidence="12" key="1">
    <citation type="submission" date="2020-07" db="EMBL/GenBank/DDBJ databases">
        <title>Huge and variable diversity of episymbiotic CPR bacteria and DPANN archaea in groundwater ecosystems.</title>
        <authorList>
            <person name="He C.Y."/>
            <person name="Keren R."/>
            <person name="Whittaker M."/>
            <person name="Farag I.F."/>
            <person name="Doudna J."/>
            <person name="Cate J.H.D."/>
            <person name="Banfield J.F."/>
        </authorList>
    </citation>
    <scope>NUCLEOTIDE SEQUENCE</scope>
    <source>
        <strain evidence="12">NC_groundwater_17_Pr7_B-0.1um_64_12</strain>
    </source>
</reference>
<dbReference type="GO" id="GO:0022625">
    <property type="term" value="C:cytosolic large ribosomal subunit"/>
    <property type="evidence" value="ECO:0007669"/>
    <property type="project" value="TreeGrafter"/>
</dbReference>
<evidence type="ECO:0000256" key="2">
    <source>
        <dbReference type="ARBA" id="ARBA00022481"/>
    </source>
</evidence>
<comment type="subunit">
    <text evidence="7">Part of the ribosomal stalk of the 50S ribosomal subunit. Interacts with L10 and the large rRNA to form the base of the stalk. L10 forms an elongated spine to which L12 dimers bind in a sequential fashion forming a multimeric L10(L12)X complex.</text>
</comment>
<dbReference type="Pfam" id="PF00298">
    <property type="entry name" value="Ribosomal_L11"/>
    <property type="match status" value="1"/>
</dbReference>
<dbReference type="CDD" id="cd00349">
    <property type="entry name" value="Ribosomal_L11"/>
    <property type="match status" value="1"/>
</dbReference>
<dbReference type="PROSITE" id="PS00359">
    <property type="entry name" value="RIBOSOMAL_L11"/>
    <property type="match status" value="1"/>
</dbReference>
<evidence type="ECO:0000256" key="9">
    <source>
        <dbReference type="RuleBase" id="RU003979"/>
    </source>
</evidence>
<dbReference type="InterPro" id="IPR036796">
    <property type="entry name" value="Ribosomal_uL11_N_sf"/>
</dbReference>
<proteinExistence type="inferred from homology"/>
<dbReference type="Pfam" id="PF03946">
    <property type="entry name" value="Ribosomal_L11_N"/>
    <property type="match status" value="1"/>
</dbReference>
<evidence type="ECO:0000259" key="11">
    <source>
        <dbReference type="Pfam" id="PF03946"/>
    </source>
</evidence>
<dbReference type="FunFam" id="3.30.1550.10:FF:000006">
    <property type="entry name" value="50S ribosomal protein L11"/>
    <property type="match status" value="1"/>
</dbReference>
<keyword evidence="3 7" id="KW-0699">rRNA-binding</keyword>
<dbReference type="AlphaFoldDB" id="A0A931LTM6"/>
<keyword evidence="2 7" id="KW-0488">Methylation</keyword>
<dbReference type="PANTHER" id="PTHR11661">
    <property type="entry name" value="60S RIBOSOMAL PROTEIN L12"/>
    <property type="match status" value="1"/>
</dbReference>
<evidence type="ECO:0000256" key="1">
    <source>
        <dbReference type="ARBA" id="ARBA00010537"/>
    </source>
</evidence>
<dbReference type="PANTHER" id="PTHR11661:SF1">
    <property type="entry name" value="LARGE RIBOSOMAL SUBUNIT PROTEIN UL11M"/>
    <property type="match status" value="1"/>
</dbReference>
<dbReference type="GO" id="GO:0070180">
    <property type="term" value="F:large ribosomal subunit rRNA binding"/>
    <property type="evidence" value="ECO:0007669"/>
    <property type="project" value="UniProtKB-UniRule"/>
</dbReference>
<evidence type="ECO:0000256" key="6">
    <source>
        <dbReference type="ARBA" id="ARBA00023274"/>
    </source>
</evidence>
<dbReference type="InterPro" id="IPR020784">
    <property type="entry name" value="Ribosomal_uL11_N"/>
</dbReference>
<dbReference type="InterPro" id="IPR006519">
    <property type="entry name" value="Ribosomal_uL11_bac-typ"/>
</dbReference>
<comment type="caution">
    <text evidence="12">The sequence shown here is derived from an EMBL/GenBank/DDBJ whole genome shotgun (WGS) entry which is preliminary data.</text>
</comment>
<sequence length="141" mass="15130">MAKRVTANIKLNIPAGRGTPAPPVGPALGQAGINMMEFLKKFNEMTAPQTGFVLPVEISVYEDRSYSFVVKQPLISDLIKRAAGIEKGAANPLTDQAGVLTRDKLREVARAKMADLNTTDEEMAMRVVAGSARSMGVRVEG</sequence>
<feature type="domain" description="Large ribosomal subunit protein uL11 C-terminal" evidence="10">
    <location>
        <begin position="71"/>
        <end position="139"/>
    </location>
</feature>
<dbReference type="SMART" id="SM00649">
    <property type="entry name" value="RL11"/>
    <property type="match status" value="1"/>
</dbReference>